<evidence type="ECO:0000313" key="1">
    <source>
        <dbReference type="EMBL" id="MBL7525046.1"/>
    </source>
</evidence>
<comment type="caution">
    <text evidence="1">The sequence shown here is derived from an EMBL/GenBank/DDBJ whole genome shotgun (WGS) entry which is preliminary data.</text>
</comment>
<name>A0ABS1W6Q3_9GAMM</name>
<protein>
    <submittedName>
        <fullName evidence="1">Uncharacterized protein</fullName>
    </submittedName>
</protein>
<gene>
    <name evidence="1" type="ORF">I5282_00500</name>
</gene>
<organism evidence="1 2">
    <name type="scientific">Legionella bononiensis</name>
    <dbReference type="NCBI Taxonomy" id="2793102"/>
    <lineage>
        <taxon>Bacteria</taxon>
        <taxon>Pseudomonadati</taxon>
        <taxon>Pseudomonadota</taxon>
        <taxon>Gammaproteobacteria</taxon>
        <taxon>Legionellales</taxon>
        <taxon>Legionellaceae</taxon>
        <taxon>Legionella</taxon>
    </lineage>
</organism>
<dbReference type="RefSeq" id="WP_203107328.1">
    <property type="nucleotide sequence ID" value="NZ_JADOBG010000001.1"/>
</dbReference>
<dbReference type="Proteomes" id="UP000809910">
    <property type="component" value="Unassembled WGS sequence"/>
</dbReference>
<proteinExistence type="predicted"/>
<accession>A0ABS1W6Q3</accession>
<sequence length="55" mass="6046">MKTHHVLNTESFILGLLGFFSPKTKMPQPLAIFEAELEHLAARNVPEQAASALSL</sequence>
<evidence type="ECO:0000313" key="2">
    <source>
        <dbReference type="Proteomes" id="UP000809910"/>
    </source>
</evidence>
<keyword evidence="2" id="KW-1185">Reference proteome</keyword>
<dbReference type="EMBL" id="JADWVN010000002">
    <property type="protein sequence ID" value="MBL7525046.1"/>
    <property type="molecule type" value="Genomic_DNA"/>
</dbReference>
<reference evidence="1 2" key="1">
    <citation type="submission" date="2020-12" db="EMBL/GenBank/DDBJ databases">
        <title>WGS of Legionella: environmental sample.</title>
        <authorList>
            <person name="Cristino S."/>
            <person name="Girolamini L."/>
            <person name="Salaris S."/>
            <person name="Pascale M.R."/>
            <person name="Mazzotta M."/>
            <person name="Orsini M."/>
            <person name="Grottola A."/>
        </authorList>
    </citation>
    <scope>NUCLEOTIDE SEQUENCE [LARGE SCALE GENOMIC DNA]</scope>
    <source>
        <strain evidence="1 2">30cs62</strain>
    </source>
</reference>